<dbReference type="Proteomes" id="UP001177023">
    <property type="component" value="Unassembled WGS sequence"/>
</dbReference>
<keyword evidence="4" id="KW-1185">Reference proteome</keyword>
<dbReference type="Gene3D" id="3.30.505.10">
    <property type="entry name" value="SH2 domain"/>
    <property type="match status" value="1"/>
</dbReference>
<dbReference type="SUPFAM" id="SSF50729">
    <property type="entry name" value="PH domain-like"/>
    <property type="match status" value="1"/>
</dbReference>
<gene>
    <name evidence="3" type="ORF">MSPICULIGERA_LOCUS10333</name>
</gene>
<sequence>MNVEQPTTSKPEELLYFHNGETSSFAQALSKAGKGSFLIRSASCPGSYALLVNTGRVIQKFLIEVTAEGKYTLGPRTFDTIEDAIDRYYGRPIADNVCLERAVMCENQPSTSKLEVSSRYLGTDGTSGSSSDLNHNGLTTLDDKSTALHTFASIQAQRKSREEKQWKACFITLREDLNGNCELNISDSEHSTRPKLSFVLDSCQMYCIHRSVFGRDGCLYLGQHDADSYSTFLCIRPAHTYLAWVALLRPRVNWLRSTVITSAIPRALDTPRFSEITFFRVAIEKFVSDNMLRPDCLYSASVMVDGVRVFCSRAFTPISARNDNTMSIIFDANYVSYCAPVTPYTLQIVLCPATGGQSGSAFSKRASASSRTFFLQGDDDMHDTPENGFWVTVRRTAVHVLPASQYAPLLALVKQNNFELCEWVTSATEIAVRFFALDLVCKQDTRVEGVSNIYPEKPADVDLVADMFVRIAQEPAAWRILSLVAQVSLKYSSEDPYVTMRLISSLFILRFANPLLIQAQRAQTTNQLAKMVQAAANYASSPNLSEEDCSTAATTFRRFYEQTMASGVTSLIGVETEWSSDSMAVLAHLIASVVPTNSDLELQETNGETCPIALTPHVLRILRYHESGDG</sequence>
<evidence type="ECO:0000313" key="4">
    <source>
        <dbReference type="Proteomes" id="UP001177023"/>
    </source>
</evidence>
<keyword evidence="1" id="KW-0727">SH2 domain</keyword>
<dbReference type="InterPro" id="IPR000980">
    <property type="entry name" value="SH2"/>
</dbReference>
<dbReference type="EMBL" id="CATQJA010002587">
    <property type="protein sequence ID" value="CAJ0571936.1"/>
    <property type="molecule type" value="Genomic_DNA"/>
</dbReference>
<dbReference type="AlphaFoldDB" id="A0AA36CMR6"/>
<feature type="domain" description="SH2" evidence="2">
    <location>
        <begin position="1"/>
        <end position="103"/>
    </location>
</feature>
<accession>A0AA36CMR6</accession>
<evidence type="ECO:0000313" key="3">
    <source>
        <dbReference type="EMBL" id="CAJ0571936.1"/>
    </source>
</evidence>
<protein>
    <recommendedName>
        <fullName evidence="2">SH2 domain-containing protein</fullName>
    </recommendedName>
</protein>
<feature type="non-terminal residue" evidence="3">
    <location>
        <position position="1"/>
    </location>
</feature>
<organism evidence="3 4">
    <name type="scientific">Mesorhabditis spiculigera</name>
    <dbReference type="NCBI Taxonomy" id="96644"/>
    <lineage>
        <taxon>Eukaryota</taxon>
        <taxon>Metazoa</taxon>
        <taxon>Ecdysozoa</taxon>
        <taxon>Nematoda</taxon>
        <taxon>Chromadorea</taxon>
        <taxon>Rhabditida</taxon>
        <taxon>Rhabditina</taxon>
        <taxon>Rhabditomorpha</taxon>
        <taxon>Rhabditoidea</taxon>
        <taxon>Rhabditidae</taxon>
        <taxon>Mesorhabditinae</taxon>
        <taxon>Mesorhabditis</taxon>
    </lineage>
</organism>
<dbReference type="PROSITE" id="PS50001">
    <property type="entry name" value="SH2"/>
    <property type="match status" value="1"/>
</dbReference>
<dbReference type="InterPro" id="IPR036860">
    <property type="entry name" value="SH2_dom_sf"/>
</dbReference>
<comment type="caution">
    <text evidence="3">The sequence shown here is derived from an EMBL/GenBank/DDBJ whole genome shotgun (WGS) entry which is preliminary data.</text>
</comment>
<name>A0AA36CMR6_9BILA</name>
<dbReference type="SMART" id="SM00252">
    <property type="entry name" value="SH2"/>
    <property type="match status" value="1"/>
</dbReference>
<proteinExistence type="predicted"/>
<dbReference type="Pfam" id="PF00017">
    <property type="entry name" value="SH2"/>
    <property type="match status" value="1"/>
</dbReference>
<reference evidence="3" key="1">
    <citation type="submission" date="2023-06" db="EMBL/GenBank/DDBJ databases">
        <authorList>
            <person name="Delattre M."/>
        </authorList>
    </citation>
    <scope>NUCLEOTIDE SEQUENCE</scope>
    <source>
        <strain evidence="3">AF72</strain>
    </source>
</reference>
<dbReference type="SUPFAM" id="SSF55550">
    <property type="entry name" value="SH2 domain"/>
    <property type="match status" value="1"/>
</dbReference>
<evidence type="ECO:0000259" key="2">
    <source>
        <dbReference type="PROSITE" id="PS50001"/>
    </source>
</evidence>
<evidence type="ECO:0000256" key="1">
    <source>
        <dbReference type="PROSITE-ProRule" id="PRU00191"/>
    </source>
</evidence>